<feature type="region of interest" description="Disordered" evidence="8">
    <location>
        <begin position="1"/>
        <end position="40"/>
    </location>
</feature>
<dbReference type="AlphaFoldDB" id="Z9JW98"/>
<dbReference type="PANTHER" id="PTHR43744:SF9">
    <property type="entry name" value="POLYGALACTURONAN_RHAMNOGALACTURONAN TRANSPORT SYSTEM PERMEASE PROTEIN YTCP"/>
    <property type="match status" value="1"/>
</dbReference>
<dbReference type="PATRIC" id="fig|396014.3.peg.875"/>
<dbReference type="EMBL" id="JDYK01000003">
    <property type="protein sequence ID" value="EWS82303.1"/>
    <property type="molecule type" value="Genomic_DNA"/>
</dbReference>
<keyword evidence="4 7" id="KW-0812">Transmembrane</keyword>
<name>Z9JW98_9MICO</name>
<feature type="domain" description="ABC transmembrane type-1" evidence="9">
    <location>
        <begin position="108"/>
        <end position="298"/>
    </location>
</feature>
<gene>
    <name evidence="10" type="ORF">BF93_11845</name>
</gene>
<evidence type="ECO:0000256" key="6">
    <source>
        <dbReference type="ARBA" id="ARBA00023136"/>
    </source>
</evidence>
<keyword evidence="2 7" id="KW-0813">Transport</keyword>
<dbReference type="GO" id="GO:0055085">
    <property type="term" value="P:transmembrane transport"/>
    <property type="evidence" value="ECO:0007669"/>
    <property type="project" value="InterPro"/>
</dbReference>
<comment type="subcellular location">
    <subcellularLocation>
        <location evidence="1 7">Cell membrane</location>
        <topology evidence="1 7">Multi-pass membrane protein</topology>
    </subcellularLocation>
</comment>
<evidence type="ECO:0000313" key="10">
    <source>
        <dbReference type="EMBL" id="EWS82303.1"/>
    </source>
</evidence>
<feature type="transmembrane region" description="Helical" evidence="7">
    <location>
        <begin position="113"/>
        <end position="134"/>
    </location>
</feature>
<dbReference type="STRING" id="396014.BF93_11845"/>
<comment type="caution">
    <text evidence="10">The sequence shown here is derived from an EMBL/GenBank/DDBJ whole genome shotgun (WGS) entry which is preliminary data.</text>
</comment>
<dbReference type="HOGENOM" id="CLU_016047_1_0_11"/>
<dbReference type="PANTHER" id="PTHR43744">
    <property type="entry name" value="ABC TRANSPORTER PERMEASE PROTEIN MG189-RELATED-RELATED"/>
    <property type="match status" value="1"/>
</dbReference>
<keyword evidence="11" id="KW-1185">Reference proteome</keyword>
<feature type="transmembrane region" description="Helical" evidence="7">
    <location>
        <begin position="45"/>
        <end position="68"/>
    </location>
</feature>
<dbReference type="CDD" id="cd06261">
    <property type="entry name" value="TM_PBP2"/>
    <property type="match status" value="1"/>
</dbReference>
<dbReference type="SUPFAM" id="SSF161098">
    <property type="entry name" value="MetI-like"/>
    <property type="match status" value="1"/>
</dbReference>
<reference evidence="10 11" key="1">
    <citation type="submission" date="2014-02" db="EMBL/GenBank/DDBJ databases">
        <title>Genome sequence of Brachybacterium phenoliresistens strain W13A50.</title>
        <authorList>
            <person name="Wang X."/>
        </authorList>
    </citation>
    <scope>NUCLEOTIDE SEQUENCE [LARGE SCALE GENOMIC DNA]</scope>
    <source>
        <strain evidence="10 11">W13A50</strain>
    </source>
</reference>
<evidence type="ECO:0000256" key="7">
    <source>
        <dbReference type="RuleBase" id="RU363032"/>
    </source>
</evidence>
<protein>
    <submittedName>
        <fullName evidence="10">Sugar ABC transporter permease</fullName>
    </submittedName>
</protein>
<dbReference type="InterPro" id="IPR000515">
    <property type="entry name" value="MetI-like"/>
</dbReference>
<dbReference type="InterPro" id="IPR035906">
    <property type="entry name" value="MetI-like_sf"/>
</dbReference>
<dbReference type="RefSeq" id="WP_051486510.1">
    <property type="nucleotide sequence ID" value="NZ_KK069989.1"/>
</dbReference>
<organism evidence="10 11">
    <name type="scientific">Brachybacterium phenoliresistens</name>
    <dbReference type="NCBI Taxonomy" id="396014"/>
    <lineage>
        <taxon>Bacteria</taxon>
        <taxon>Bacillati</taxon>
        <taxon>Actinomycetota</taxon>
        <taxon>Actinomycetes</taxon>
        <taxon>Micrococcales</taxon>
        <taxon>Dermabacteraceae</taxon>
        <taxon>Brachybacterium</taxon>
    </lineage>
</organism>
<keyword evidence="5 7" id="KW-1133">Transmembrane helix</keyword>
<dbReference type="PROSITE" id="PS50928">
    <property type="entry name" value="ABC_TM1"/>
    <property type="match status" value="1"/>
</dbReference>
<keyword evidence="6 7" id="KW-0472">Membrane</keyword>
<comment type="similarity">
    <text evidence="7">Belongs to the binding-protein-dependent transport system permease family.</text>
</comment>
<evidence type="ECO:0000256" key="4">
    <source>
        <dbReference type="ARBA" id="ARBA00022692"/>
    </source>
</evidence>
<dbReference type="eggNOG" id="COG0395">
    <property type="taxonomic scope" value="Bacteria"/>
</dbReference>
<dbReference type="Gene3D" id="1.10.3720.10">
    <property type="entry name" value="MetI-like"/>
    <property type="match status" value="1"/>
</dbReference>
<proteinExistence type="inferred from homology"/>
<evidence type="ECO:0000256" key="2">
    <source>
        <dbReference type="ARBA" id="ARBA00022448"/>
    </source>
</evidence>
<feature type="compositionally biased region" description="Polar residues" evidence="8">
    <location>
        <begin position="10"/>
        <end position="19"/>
    </location>
</feature>
<dbReference type="GO" id="GO:0005886">
    <property type="term" value="C:plasma membrane"/>
    <property type="evidence" value="ECO:0007669"/>
    <property type="project" value="UniProtKB-SubCell"/>
</dbReference>
<dbReference type="OrthoDB" id="2063054at2"/>
<feature type="transmembrane region" description="Helical" evidence="7">
    <location>
        <begin position="288"/>
        <end position="309"/>
    </location>
</feature>
<feature type="transmembrane region" description="Helical" evidence="7">
    <location>
        <begin position="175"/>
        <end position="196"/>
    </location>
</feature>
<dbReference type="Proteomes" id="UP000023067">
    <property type="component" value="Unassembled WGS sequence"/>
</dbReference>
<evidence type="ECO:0000256" key="3">
    <source>
        <dbReference type="ARBA" id="ARBA00022475"/>
    </source>
</evidence>
<feature type="transmembrane region" description="Helical" evidence="7">
    <location>
        <begin position="146"/>
        <end position="169"/>
    </location>
</feature>
<evidence type="ECO:0000256" key="8">
    <source>
        <dbReference type="SAM" id="MobiDB-lite"/>
    </source>
</evidence>
<sequence>MTAATAPSREGSSMSTTVTAPGRSPVGTSGPRPAARRGRRRPEGFTVASYIVVGLAGLASLVPFWMIVAGSFTDESVLARQGYSLWPTQFSTAAYEGIFSGSAIYNAYFASGYITIVGTICSVLSSVGIAWVIARRSSGISRPLAIFAYIPMLFSGGLVPTYLLVTQVLHLQNTWWAVILPHMITPFLVFVTVAFFQGIPEEILDAARVDGAGELRIFFRIVLPLSKPILAVLALFYAVAYWNEWFNALLYISNPDFYPLQLLLQNLITNVSNASQLPASASGVAPVYQLRLALTIVTIGPILLAYPFAQRYFVKGLTLGASKG</sequence>
<dbReference type="Pfam" id="PF00528">
    <property type="entry name" value="BPD_transp_1"/>
    <property type="match status" value="1"/>
</dbReference>
<evidence type="ECO:0000259" key="9">
    <source>
        <dbReference type="PROSITE" id="PS50928"/>
    </source>
</evidence>
<evidence type="ECO:0000256" key="5">
    <source>
        <dbReference type="ARBA" id="ARBA00022989"/>
    </source>
</evidence>
<accession>Z9JW98</accession>
<keyword evidence="3" id="KW-1003">Cell membrane</keyword>
<evidence type="ECO:0000256" key="1">
    <source>
        <dbReference type="ARBA" id="ARBA00004651"/>
    </source>
</evidence>
<feature type="transmembrane region" description="Helical" evidence="7">
    <location>
        <begin position="217"/>
        <end position="242"/>
    </location>
</feature>
<evidence type="ECO:0000313" key="11">
    <source>
        <dbReference type="Proteomes" id="UP000023067"/>
    </source>
</evidence>